<protein>
    <recommendedName>
        <fullName evidence="4">Tetratricopeptide repeat protein</fullName>
    </recommendedName>
</protein>
<comment type="caution">
    <text evidence="2">The sequence shown here is derived from an EMBL/GenBank/DDBJ whole genome shotgun (WGS) entry which is preliminary data.</text>
</comment>
<evidence type="ECO:0000313" key="3">
    <source>
        <dbReference type="Proteomes" id="UP001428290"/>
    </source>
</evidence>
<evidence type="ECO:0008006" key="4">
    <source>
        <dbReference type="Google" id="ProtNLM"/>
    </source>
</evidence>
<dbReference type="Pfam" id="PF13424">
    <property type="entry name" value="TPR_12"/>
    <property type="match status" value="1"/>
</dbReference>
<proteinExistence type="predicted"/>
<sequence length="1087" mass="123474">MTGSETHQCPTCETVLRPTTLFCPRCGTPIMPTVSNALQLSITQILESMKPGQAEVMRRCAIPRWFDEEILAVLREREDGNNAKILQQVIEYSFVRQVGEGRYAYIDDVRQYLLEDWRLRPDDLHPIQQRLYRYFERRMGSTMADNRATWLREIVTYDLLLASTTSVKHQKQDDNNPWLLTQAVVAARVERALLRFRNLFEGAFNAHRMAEAEAILLAAEEQSNILAPLVRDWLLYYRGKMNFAMVRLDEAISCFEILLKRDDLDSELQVLVAISLGDVQVEAGKWSASILSYQKALATPKIEAAQQAEAHLGIADAYNEIAISSGGWHQPQIQKYPISRALAKLFQSIAIIPMFILVSILRRLGAAVPKPVILLRYQNWLLARIFRASRDQTMAAYTIFRQQNDQVNMIRCEMRLIDIDVLFGSVDEAIVLAQHSLERPGCEEPYRKARVQVTFARALIAKQDYAQAIEVVNQALTVFRAVDDGRWESRALTTLGRALQESGQAEAALNAYKEGLTRARGIGSVLSRERILYELRSWRRSELSYPSEIGEILRDEPTQRFVARFPRFLLPYLQVGQTLLIPLILVFAAIVAPTLQTQTIIQSSSNLILPAPDVYVFPWYRLIIAPLTMLVLTGIGYSVLGLIVLWRMPMNQLRNNQPIVHIITPNELIHQDQYGQESHRIKWKDVTEIITADRRVWKRPLMVFSRSFVRSTMQPLLRIDGITGWYNTLLYLIDKRASEAGATIRYLSADISLLRSVWGSVIGVGTVLLILLMASVNSWIPNIAEFLPATFYSVLQLLAFSGILLIGPTIFWTVIRPLRLDNEFALDERLPTLAAIIGLIVMVLFIITDGSIVRVPIFSVSLFIAGVYVFSEGIYQLGVRRGKDRRWRAGVTVVGFGLLLAAMLIVRETVWREFYHARSYAYTVQDNEAAAADDRLREASLATVMFERPMVLEEAVLSSQNSDWEEASQQYTAIVNSRQYDARIQALAYHNWALTELSRCKANPCSEAEWARIVQFESESITLIDIAIEQHQANPEERAVLLEAQGSAYIEVGQIPEAIQKLTQALASTREPKVQQRIEGLLDSLQR</sequence>
<keyword evidence="1" id="KW-0472">Membrane</keyword>
<name>A0ABP9X0L8_9CHLR</name>
<dbReference type="SMART" id="SM00028">
    <property type="entry name" value="TPR"/>
    <property type="match status" value="5"/>
</dbReference>
<dbReference type="EMBL" id="BAABRU010000009">
    <property type="protein sequence ID" value="GAA5528959.1"/>
    <property type="molecule type" value="Genomic_DNA"/>
</dbReference>
<feature type="transmembrane region" description="Helical" evidence="1">
    <location>
        <begin position="569"/>
        <end position="592"/>
    </location>
</feature>
<feature type="transmembrane region" description="Helical" evidence="1">
    <location>
        <begin position="794"/>
        <end position="818"/>
    </location>
</feature>
<gene>
    <name evidence="2" type="ORF">Hgul01_02762</name>
</gene>
<feature type="transmembrane region" description="Helical" evidence="1">
    <location>
        <begin position="341"/>
        <end position="361"/>
    </location>
</feature>
<dbReference type="InterPro" id="IPR019734">
    <property type="entry name" value="TPR_rpt"/>
</dbReference>
<dbReference type="InterPro" id="IPR011990">
    <property type="entry name" value="TPR-like_helical_dom_sf"/>
</dbReference>
<feature type="transmembrane region" description="Helical" evidence="1">
    <location>
        <begin position="830"/>
        <end position="847"/>
    </location>
</feature>
<keyword evidence="1" id="KW-1133">Transmembrane helix</keyword>
<keyword evidence="1" id="KW-0812">Transmembrane</keyword>
<dbReference type="Gene3D" id="1.25.40.10">
    <property type="entry name" value="Tetratricopeptide repeat domain"/>
    <property type="match status" value="2"/>
</dbReference>
<evidence type="ECO:0000313" key="2">
    <source>
        <dbReference type="EMBL" id="GAA5528959.1"/>
    </source>
</evidence>
<feature type="transmembrane region" description="Helical" evidence="1">
    <location>
        <begin position="887"/>
        <end position="906"/>
    </location>
</feature>
<evidence type="ECO:0000256" key="1">
    <source>
        <dbReference type="SAM" id="Phobius"/>
    </source>
</evidence>
<organism evidence="2 3">
    <name type="scientific">Herpetosiphon gulosus</name>
    <dbReference type="NCBI Taxonomy" id="1973496"/>
    <lineage>
        <taxon>Bacteria</taxon>
        <taxon>Bacillati</taxon>
        <taxon>Chloroflexota</taxon>
        <taxon>Chloroflexia</taxon>
        <taxon>Herpetosiphonales</taxon>
        <taxon>Herpetosiphonaceae</taxon>
        <taxon>Herpetosiphon</taxon>
    </lineage>
</organism>
<accession>A0ABP9X0L8</accession>
<dbReference type="SUPFAM" id="SSF48452">
    <property type="entry name" value="TPR-like"/>
    <property type="match status" value="2"/>
</dbReference>
<feature type="transmembrane region" description="Helical" evidence="1">
    <location>
        <begin position="753"/>
        <end position="774"/>
    </location>
</feature>
<dbReference type="Proteomes" id="UP001428290">
    <property type="component" value="Unassembled WGS sequence"/>
</dbReference>
<feature type="transmembrane region" description="Helical" evidence="1">
    <location>
        <begin position="619"/>
        <end position="646"/>
    </location>
</feature>
<reference evidence="2 3" key="1">
    <citation type="submission" date="2024-02" db="EMBL/GenBank/DDBJ databases">
        <title>Herpetosiphon gulosus NBRC 112829.</title>
        <authorList>
            <person name="Ichikawa N."/>
            <person name="Katano-Makiyama Y."/>
            <person name="Hidaka K."/>
        </authorList>
    </citation>
    <scope>NUCLEOTIDE SEQUENCE [LARGE SCALE GENOMIC DNA]</scope>
    <source>
        <strain evidence="2 3">NBRC 112829</strain>
    </source>
</reference>
<feature type="transmembrane region" description="Helical" evidence="1">
    <location>
        <begin position="853"/>
        <end position="875"/>
    </location>
</feature>
<keyword evidence="3" id="KW-1185">Reference proteome</keyword>